<dbReference type="PROSITE" id="PS50883">
    <property type="entry name" value="EAL"/>
    <property type="match status" value="1"/>
</dbReference>
<dbReference type="InterPro" id="IPR029787">
    <property type="entry name" value="Nucleotide_cyclase"/>
</dbReference>
<dbReference type="GO" id="GO:0071111">
    <property type="term" value="F:cyclic-guanylate-specific phosphodiesterase activity"/>
    <property type="evidence" value="ECO:0007669"/>
    <property type="project" value="InterPro"/>
</dbReference>
<dbReference type="PANTHER" id="PTHR33121:SF70">
    <property type="entry name" value="SIGNALING PROTEIN YKOW"/>
    <property type="match status" value="1"/>
</dbReference>
<accession>A0A098QWU6</accession>
<dbReference type="Proteomes" id="UP000029692">
    <property type="component" value="Unassembled WGS sequence"/>
</dbReference>
<dbReference type="SUPFAM" id="SSF55073">
    <property type="entry name" value="Nucleotide cyclase"/>
    <property type="match status" value="1"/>
</dbReference>
<gene>
    <name evidence="3" type="ORF">DC28_13600</name>
</gene>
<keyword evidence="1" id="KW-1133">Transmembrane helix</keyword>
<dbReference type="eggNOG" id="COG2200">
    <property type="taxonomic scope" value="Bacteria"/>
</dbReference>
<evidence type="ECO:0000313" key="3">
    <source>
        <dbReference type="EMBL" id="KGE70967.1"/>
    </source>
</evidence>
<organism evidence="3 4">
    <name type="scientific">Spirochaeta lutea</name>
    <dbReference type="NCBI Taxonomy" id="1480694"/>
    <lineage>
        <taxon>Bacteria</taxon>
        <taxon>Pseudomonadati</taxon>
        <taxon>Spirochaetota</taxon>
        <taxon>Spirochaetia</taxon>
        <taxon>Spirochaetales</taxon>
        <taxon>Spirochaetaceae</taxon>
        <taxon>Spirochaeta</taxon>
    </lineage>
</organism>
<dbReference type="PANTHER" id="PTHR33121">
    <property type="entry name" value="CYCLIC DI-GMP PHOSPHODIESTERASE PDEF"/>
    <property type="match status" value="1"/>
</dbReference>
<dbReference type="SMART" id="SM00267">
    <property type="entry name" value="GGDEF"/>
    <property type="match status" value="1"/>
</dbReference>
<dbReference type="InterPro" id="IPR050706">
    <property type="entry name" value="Cyclic-di-GMP_PDE-like"/>
</dbReference>
<dbReference type="InterPro" id="IPR043128">
    <property type="entry name" value="Rev_trsase/Diguanyl_cyclase"/>
</dbReference>
<dbReference type="SUPFAM" id="SSF141868">
    <property type="entry name" value="EAL domain-like"/>
    <property type="match status" value="1"/>
</dbReference>
<reference evidence="3 4" key="1">
    <citation type="submission" date="2014-05" db="EMBL/GenBank/DDBJ databases">
        <title>De novo Genome Sequence of Spirocheata sp.</title>
        <authorList>
            <person name="Shivani Y."/>
            <person name="Subhash Y."/>
            <person name="Tushar L."/>
            <person name="Sasikala C."/>
            <person name="Ramana C.V."/>
        </authorList>
    </citation>
    <scope>NUCLEOTIDE SEQUENCE [LARGE SCALE GENOMIC DNA]</scope>
    <source>
        <strain evidence="3 4">JC230</strain>
    </source>
</reference>
<dbReference type="SMART" id="SM00052">
    <property type="entry name" value="EAL"/>
    <property type="match status" value="1"/>
</dbReference>
<dbReference type="OrthoDB" id="366324at2"/>
<dbReference type="CDD" id="cd01948">
    <property type="entry name" value="EAL"/>
    <property type="match status" value="1"/>
</dbReference>
<evidence type="ECO:0000256" key="1">
    <source>
        <dbReference type="SAM" id="Phobius"/>
    </source>
</evidence>
<dbReference type="RefSeq" id="WP_037549622.1">
    <property type="nucleotide sequence ID" value="NZ_JNUP01000071.1"/>
</dbReference>
<feature type="transmembrane region" description="Helical" evidence="1">
    <location>
        <begin position="16"/>
        <end position="38"/>
    </location>
</feature>
<dbReference type="InterPro" id="IPR001633">
    <property type="entry name" value="EAL_dom"/>
</dbReference>
<keyword evidence="4" id="KW-1185">Reference proteome</keyword>
<comment type="caution">
    <text evidence="3">The sequence shown here is derived from an EMBL/GenBank/DDBJ whole genome shotgun (WGS) entry which is preliminary data.</text>
</comment>
<dbReference type="InterPro" id="IPR000160">
    <property type="entry name" value="GGDEF_dom"/>
</dbReference>
<dbReference type="Pfam" id="PF00990">
    <property type="entry name" value="GGDEF"/>
    <property type="match status" value="1"/>
</dbReference>
<keyword evidence="1" id="KW-0812">Transmembrane</keyword>
<dbReference type="eggNOG" id="COG2199">
    <property type="taxonomic scope" value="Bacteria"/>
</dbReference>
<dbReference type="EMBL" id="JNUP01000071">
    <property type="protein sequence ID" value="KGE70967.1"/>
    <property type="molecule type" value="Genomic_DNA"/>
</dbReference>
<dbReference type="InterPro" id="IPR035919">
    <property type="entry name" value="EAL_sf"/>
</dbReference>
<sequence length="567" mass="62825">MDKARFFEWIERHRRVLYAVSIPCILGLMGLVYLLVYYTGGVRFVYSHTMYIPILLSGFIFLIKGGLAAGILAGVLLGPIMPLNTLTGEMQETINWVYRLVFFTGIGLFSGAAGDSARAFIHHFRWLSQHDPVTSLPNRTALFASLKHRLGSKQSSGEPGLSLFLLEIENALELSSSFGFGITDYALPVVARRMKSGKIALEVYQTGSRQLGLVVPCNHSNHQSPQGAAAAIMEECQEAIQYGRIPVHLDVRLGSVPLPREETDPRVLLQQAETALAEAEQQEASHRDYDAVMIQGISESVELLGELKRAVLEGQIDMHYQPKVDLRSGRVYGVEALMRWNHPEKGSIPPGRFIPRAEQSTLIQLITDFALERSLAQLAAWHKTGMDLTMAVNISTRNLLQPGFTAMVLSTLEHLGISGEYLELEVTEGALMMDMERTLEELTQLAEANLVISIDDFGTGYSSLQYLHQMPVSLLKIDQSFIRRLPKDRSAGHILDAAVSLAHNLGIKTIAEGVEDRRVFDYLQTTGCDMAQGFLIAPAMDAPGFIRWYQSCQGVWKPGDPANQPQT</sequence>
<feature type="transmembrane region" description="Helical" evidence="1">
    <location>
        <begin position="96"/>
        <end position="114"/>
    </location>
</feature>
<evidence type="ECO:0000259" key="2">
    <source>
        <dbReference type="PROSITE" id="PS50883"/>
    </source>
</evidence>
<name>A0A098QWU6_9SPIO</name>
<proteinExistence type="predicted"/>
<dbReference type="Gene3D" id="3.30.70.270">
    <property type="match status" value="1"/>
</dbReference>
<dbReference type="Pfam" id="PF00563">
    <property type="entry name" value="EAL"/>
    <property type="match status" value="1"/>
</dbReference>
<dbReference type="AlphaFoldDB" id="A0A098QWU6"/>
<evidence type="ECO:0000313" key="4">
    <source>
        <dbReference type="Proteomes" id="UP000029692"/>
    </source>
</evidence>
<feature type="transmembrane region" description="Helical" evidence="1">
    <location>
        <begin position="50"/>
        <end position="76"/>
    </location>
</feature>
<dbReference type="Gene3D" id="3.20.20.450">
    <property type="entry name" value="EAL domain"/>
    <property type="match status" value="1"/>
</dbReference>
<keyword evidence="1" id="KW-0472">Membrane</keyword>
<feature type="domain" description="EAL" evidence="2">
    <location>
        <begin position="300"/>
        <end position="553"/>
    </location>
</feature>
<dbReference type="STRING" id="1480694.DC28_13600"/>
<protein>
    <submittedName>
        <fullName evidence="3">Diguanylate cyclase</fullName>
    </submittedName>
</protein>